<dbReference type="PROSITE" id="PS00843">
    <property type="entry name" value="DALA_DALA_LIGASE_1"/>
    <property type="match status" value="1"/>
</dbReference>
<dbReference type="Gene3D" id="3.40.50.20">
    <property type="match status" value="1"/>
</dbReference>
<keyword evidence="12 25" id="KW-0460">Magnesium</keyword>
<dbReference type="OrthoDB" id="9813261at2"/>
<gene>
    <name evidence="22" type="primary">ddl</name>
    <name evidence="28" type="ORF">BBF96_06345</name>
</gene>
<comment type="function">
    <text evidence="2 22">Cell wall formation.</text>
</comment>
<proteinExistence type="inferred from homology"/>
<dbReference type="NCBIfam" id="NF002378">
    <property type="entry name" value="PRK01372.1"/>
    <property type="match status" value="1"/>
</dbReference>
<feature type="binding site" evidence="25">
    <location>
        <position position="315"/>
    </location>
    <ligand>
        <name>Mg(2+)</name>
        <dbReference type="ChEBI" id="CHEBI:18420"/>
        <label>2</label>
    </ligand>
</feature>
<dbReference type="GO" id="GO:0071555">
    <property type="term" value="P:cell wall organization"/>
    <property type="evidence" value="ECO:0007669"/>
    <property type="project" value="UniProtKB-KW"/>
</dbReference>
<dbReference type="GO" id="GO:0009252">
    <property type="term" value="P:peptidoglycan biosynthetic process"/>
    <property type="evidence" value="ECO:0007669"/>
    <property type="project" value="UniProtKB-UniRule"/>
</dbReference>
<dbReference type="RefSeq" id="WP_127016381.1">
    <property type="nucleotide sequence ID" value="NZ_CP016379.1"/>
</dbReference>
<dbReference type="SUPFAM" id="SSF56059">
    <property type="entry name" value="Glutathione synthetase ATP-binding domain-like"/>
    <property type="match status" value="1"/>
</dbReference>
<evidence type="ECO:0000256" key="5">
    <source>
        <dbReference type="ARBA" id="ARBA00010871"/>
    </source>
</evidence>
<keyword evidence="7 22" id="KW-0963">Cytoplasm</keyword>
<keyword evidence="16 22" id="KW-0961">Cell wall biogenesis/degradation</keyword>
<keyword evidence="10 24" id="KW-0547">Nucleotide-binding</keyword>
<evidence type="ECO:0000256" key="23">
    <source>
        <dbReference type="PIRSR" id="PIRSR039102-1"/>
    </source>
</evidence>
<dbReference type="Gene3D" id="3.30.470.20">
    <property type="entry name" value="ATP-grasp fold, B domain"/>
    <property type="match status" value="1"/>
</dbReference>
<dbReference type="InterPro" id="IPR013815">
    <property type="entry name" value="ATP_grasp_subdomain_1"/>
</dbReference>
<comment type="subcellular location">
    <subcellularLocation>
        <location evidence="3 22">Cytoplasm</location>
    </subcellularLocation>
</comment>
<keyword evidence="29" id="KW-1185">Reference proteome</keyword>
<feature type="binding site" evidence="24">
    <location>
        <begin position="314"/>
        <end position="315"/>
    </location>
    <ligand>
        <name>ATP</name>
        <dbReference type="ChEBI" id="CHEBI:30616"/>
    </ligand>
</feature>
<feature type="binding site" evidence="24">
    <location>
        <begin position="221"/>
        <end position="228"/>
    </location>
    <ligand>
        <name>ATP</name>
        <dbReference type="ChEBI" id="CHEBI:30616"/>
    </ligand>
</feature>
<reference evidence="28 29" key="1">
    <citation type="submission" date="2016-07" db="EMBL/GenBank/DDBJ databases">
        <title>Genome and transcriptome analysis of iron-reducing fermentative bacteria Anoxybacter fermentans.</title>
        <authorList>
            <person name="Zeng X."/>
            <person name="Shao Z."/>
        </authorList>
    </citation>
    <scope>NUCLEOTIDE SEQUENCE [LARGE SCALE GENOMIC DNA]</scope>
    <source>
        <strain evidence="28 29">DY22613</strain>
    </source>
</reference>
<dbReference type="InterPro" id="IPR005905">
    <property type="entry name" value="D_ala_D_ala"/>
</dbReference>
<dbReference type="InterPro" id="IPR011761">
    <property type="entry name" value="ATP-grasp"/>
</dbReference>
<dbReference type="PANTHER" id="PTHR23132">
    <property type="entry name" value="D-ALANINE--D-ALANINE LIGASE"/>
    <property type="match status" value="1"/>
</dbReference>
<evidence type="ECO:0000256" key="26">
    <source>
        <dbReference type="PROSITE-ProRule" id="PRU00409"/>
    </source>
</evidence>
<keyword evidence="11 26" id="KW-0067">ATP-binding</keyword>
<comment type="pathway">
    <text evidence="18">Glycan biosynthesis.</text>
</comment>
<feature type="binding site" evidence="24">
    <location>
        <begin position="191"/>
        <end position="192"/>
    </location>
    <ligand>
        <name>ATP</name>
        <dbReference type="ChEBI" id="CHEBI:30616"/>
    </ligand>
</feature>
<dbReference type="InterPro" id="IPR016185">
    <property type="entry name" value="PreATP-grasp_dom_sf"/>
</dbReference>
<evidence type="ECO:0000256" key="15">
    <source>
        <dbReference type="ARBA" id="ARBA00023211"/>
    </source>
</evidence>
<evidence type="ECO:0000256" key="24">
    <source>
        <dbReference type="PIRSR" id="PIRSR039102-2"/>
    </source>
</evidence>
<evidence type="ECO:0000256" key="20">
    <source>
        <dbReference type="ARBA" id="ARBA00076288"/>
    </source>
</evidence>
<dbReference type="AlphaFoldDB" id="A0A3Q9HPX7"/>
<dbReference type="PIRSF" id="PIRSF039102">
    <property type="entry name" value="Ddl/VanB"/>
    <property type="match status" value="1"/>
</dbReference>
<evidence type="ECO:0000256" key="2">
    <source>
        <dbReference type="ARBA" id="ARBA00003921"/>
    </source>
</evidence>
<evidence type="ECO:0000256" key="9">
    <source>
        <dbReference type="ARBA" id="ARBA00022723"/>
    </source>
</evidence>
<evidence type="ECO:0000256" key="7">
    <source>
        <dbReference type="ARBA" id="ARBA00022490"/>
    </source>
</evidence>
<dbReference type="GO" id="GO:0005524">
    <property type="term" value="F:ATP binding"/>
    <property type="evidence" value="ECO:0007669"/>
    <property type="project" value="UniProtKB-UniRule"/>
</dbReference>
<name>A0A3Q9HPX7_9FIRM</name>
<feature type="binding site" evidence="24">
    <location>
        <position position="138"/>
    </location>
    <ligand>
        <name>ATP</name>
        <dbReference type="ChEBI" id="CHEBI:30616"/>
    </ligand>
</feature>
<evidence type="ECO:0000313" key="28">
    <source>
        <dbReference type="EMBL" id="AZR73051.1"/>
    </source>
</evidence>
<dbReference type="Proteomes" id="UP000267250">
    <property type="component" value="Chromosome"/>
</dbReference>
<dbReference type="PROSITE" id="PS00844">
    <property type="entry name" value="DALA_DALA_LIGASE_2"/>
    <property type="match status" value="1"/>
</dbReference>
<dbReference type="NCBIfam" id="NF002528">
    <property type="entry name" value="PRK01966.1-4"/>
    <property type="match status" value="1"/>
</dbReference>
<accession>A0A3Q9HPX7</accession>
<evidence type="ECO:0000256" key="8">
    <source>
        <dbReference type="ARBA" id="ARBA00022598"/>
    </source>
</evidence>
<evidence type="ECO:0000256" key="16">
    <source>
        <dbReference type="ARBA" id="ARBA00023316"/>
    </source>
</evidence>
<dbReference type="EMBL" id="CP016379">
    <property type="protein sequence ID" value="AZR73051.1"/>
    <property type="molecule type" value="Genomic_DNA"/>
</dbReference>
<evidence type="ECO:0000259" key="27">
    <source>
        <dbReference type="PROSITE" id="PS50975"/>
    </source>
</evidence>
<dbReference type="PROSITE" id="PS50975">
    <property type="entry name" value="ATP_GRASP"/>
    <property type="match status" value="1"/>
</dbReference>
<evidence type="ECO:0000256" key="21">
    <source>
        <dbReference type="ARBA" id="ARBA00077154"/>
    </source>
</evidence>
<dbReference type="Gene3D" id="3.30.1490.20">
    <property type="entry name" value="ATP-grasp fold, A domain"/>
    <property type="match status" value="1"/>
</dbReference>
<feature type="binding site" evidence="25">
    <location>
        <position position="317"/>
    </location>
    <ligand>
        <name>Mg(2+)</name>
        <dbReference type="ChEBI" id="CHEBI:18420"/>
        <label>2</label>
    </ligand>
</feature>
<feature type="binding site" evidence="25">
    <location>
        <position position="301"/>
    </location>
    <ligand>
        <name>Mg(2+)</name>
        <dbReference type="ChEBI" id="CHEBI:18420"/>
        <label>1</label>
    </ligand>
</feature>
<dbReference type="InterPro" id="IPR011127">
    <property type="entry name" value="Dala_Dala_lig_N"/>
</dbReference>
<dbReference type="UniPathway" id="UPA00219"/>
<dbReference type="InterPro" id="IPR011095">
    <property type="entry name" value="Dala_Dala_lig_C"/>
</dbReference>
<keyword evidence="13 22" id="KW-0133">Cell shape</keyword>
<dbReference type="Pfam" id="PF07478">
    <property type="entry name" value="Dala_Dala_lig_C"/>
    <property type="match status" value="1"/>
</dbReference>
<sequence length="362" mass="41091">MSDRLKLALIFGGRSSEHEVSIMSARSIYQAINKDKYEVFPIAITKEGRWLSPKISKKVLDDGKITSEQEQVVLITESNASYLVNIKGDWDLKLKIDLVFPVLHGPFGEDGTIQGLLEMANLPYVGAGVAASAVGMDKGMMKDIFKAKGLPQGNYKVIYRYMLEENMDYVIEELEDIFGYPCFVKPANLGSSVGVSKVHNREEMPKALQKAAEHDRKIIVEEYINCRELEVSVLGNDQIEVSIAGEIIPAKEFYDYEAKYISDNSRLLIPAPINEEKMEEIRALAIQAYRAIDCQGFARVDFFMERETEKILVNEINTIPGFTRISMYPKLWEATGLSYPELIDRLIQLALERHTNMKRNKF</sequence>
<evidence type="ECO:0000256" key="1">
    <source>
        <dbReference type="ARBA" id="ARBA00001936"/>
    </source>
</evidence>
<dbReference type="FunFam" id="3.30.1490.20:FF:000007">
    <property type="entry name" value="D-alanine--D-alanine ligase"/>
    <property type="match status" value="1"/>
</dbReference>
<keyword evidence="15 25" id="KW-0464">Manganese</keyword>
<dbReference type="GO" id="GO:0008716">
    <property type="term" value="F:D-alanine-D-alanine ligase activity"/>
    <property type="evidence" value="ECO:0007669"/>
    <property type="project" value="UniProtKB-UniRule"/>
</dbReference>
<feature type="active site" evidence="23">
    <location>
        <position position="326"/>
    </location>
</feature>
<evidence type="ECO:0000256" key="22">
    <source>
        <dbReference type="HAMAP-Rule" id="MF_00047"/>
    </source>
</evidence>
<dbReference type="SUPFAM" id="SSF52440">
    <property type="entry name" value="PreATP-grasp domain"/>
    <property type="match status" value="1"/>
</dbReference>
<evidence type="ECO:0000313" key="29">
    <source>
        <dbReference type="Proteomes" id="UP000267250"/>
    </source>
</evidence>
<organism evidence="28 29">
    <name type="scientific">Anoxybacter fermentans</name>
    <dbReference type="NCBI Taxonomy" id="1323375"/>
    <lineage>
        <taxon>Bacteria</taxon>
        <taxon>Bacillati</taxon>
        <taxon>Bacillota</taxon>
        <taxon>Clostridia</taxon>
        <taxon>Halanaerobiales</taxon>
        <taxon>Anoxybacter</taxon>
    </lineage>
</organism>
<evidence type="ECO:0000256" key="19">
    <source>
        <dbReference type="ARBA" id="ARBA00068427"/>
    </source>
</evidence>
<dbReference type="GO" id="GO:0005829">
    <property type="term" value="C:cytosol"/>
    <property type="evidence" value="ECO:0007669"/>
    <property type="project" value="TreeGrafter"/>
</dbReference>
<dbReference type="EC" id="6.3.2.4" evidence="6 22"/>
<dbReference type="PANTHER" id="PTHR23132:SF25">
    <property type="entry name" value="D-ALANINE--D-ALANINE LIGASE A"/>
    <property type="match status" value="1"/>
</dbReference>
<keyword evidence="14 22" id="KW-0573">Peptidoglycan synthesis</keyword>
<dbReference type="KEGG" id="aft:BBF96_06345"/>
<comment type="similarity">
    <text evidence="5 22">Belongs to the D-alanine--D-alanine ligase family.</text>
</comment>
<feature type="active site" evidence="23">
    <location>
        <position position="17"/>
    </location>
</feature>
<keyword evidence="9 25" id="KW-0479">Metal-binding</keyword>
<dbReference type="HAMAP" id="MF_00047">
    <property type="entry name" value="Dala_Dala_lig"/>
    <property type="match status" value="1"/>
</dbReference>
<evidence type="ECO:0000256" key="4">
    <source>
        <dbReference type="ARBA" id="ARBA00004752"/>
    </source>
</evidence>
<evidence type="ECO:0000256" key="13">
    <source>
        <dbReference type="ARBA" id="ARBA00022960"/>
    </source>
</evidence>
<dbReference type="NCBIfam" id="TIGR01205">
    <property type="entry name" value="D_ala_D_alaTIGR"/>
    <property type="match status" value="1"/>
</dbReference>
<feature type="binding site" evidence="24">
    <location>
        <begin position="183"/>
        <end position="185"/>
    </location>
    <ligand>
        <name>ATP</name>
        <dbReference type="ChEBI" id="CHEBI:30616"/>
    </ligand>
</feature>
<protein>
    <recommendedName>
        <fullName evidence="19 22">D-alanine--D-alanine ligase</fullName>
        <ecNumber evidence="6 22">6.3.2.4</ecNumber>
    </recommendedName>
    <alternativeName>
        <fullName evidence="21 22">D-Ala-D-Ala ligase</fullName>
    </alternativeName>
    <alternativeName>
        <fullName evidence="20 22">D-alanylalanine synthetase</fullName>
    </alternativeName>
</protein>
<dbReference type="NCBIfam" id="NF002526">
    <property type="entry name" value="PRK01966.1-2"/>
    <property type="match status" value="1"/>
</dbReference>
<feature type="domain" description="ATP-grasp" evidence="27">
    <location>
        <begin position="142"/>
        <end position="348"/>
    </location>
</feature>
<keyword evidence="8 22" id="KW-0436">Ligase</keyword>
<feature type="active site" evidence="23">
    <location>
        <position position="191"/>
    </location>
</feature>
<dbReference type="GO" id="GO:0046872">
    <property type="term" value="F:metal ion binding"/>
    <property type="evidence" value="ECO:0007669"/>
    <property type="project" value="UniProtKB-KW"/>
</dbReference>
<evidence type="ECO:0000256" key="14">
    <source>
        <dbReference type="ARBA" id="ARBA00022984"/>
    </source>
</evidence>
<comment type="cofactor">
    <cofactor evidence="1">
        <name>Mn(2+)</name>
        <dbReference type="ChEBI" id="CHEBI:29035"/>
    </cofactor>
</comment>
<dbReference type="FunFam" id="3.30.470.20:FF:000008">
    <property type="entry name" value="D-alanine--D-alanine ligase"/>
    <property type="match status" value="1"/>
</dbReference>
<evidence type="ECO:0000256" key="11">
    <source>
        <dbReference type="ARBA" id="ARBA00022840"/>
    </source>
</evidence>
<evidence type="ECO:0000256" key="6">
    <source>
        <dbReference type="ARBA" id="ARBA00012216"/>
    </source>
</evidence>
<evidence type="ECO:0000256" key="3">
    <source>
        <dbReference type="ARBA" id="ARBA00004496"/>
    </source>
</evidence>
<comment type="pathway">
    <text evidence="4 22">Cell wall biogenesis; peptidoglycan biosynthesis.</text>
</comment>
<dbReference type="GO" id="GO:0008360">
    <property type="term" value="P:regulation of cell shape"/>
    <property type="evidence" value="ECO:0007669"/>
    <property type="project" value="UniProtKB-KW"/>
</dbReference>
<evidence type="ECO:0000256" key="25">
    <source>
        <dbReference type="PIRSR" id="PIRSR039102-3"/>
    </source>
</evidence>
<comment type="cofactor">
    <cofactor evidence="25">
        <name>Mg(2+)</name>
        <dbReference type="ChEBI" id="CHEBI:18420"/>
    </cofactor>
    <cofactor evidence="25">
        <name>Mn(2+)</name>
        <dbReference type="ChEBI" id="CHEBI:29035"/>
    </cofactor>
    <text evidence="25">Binds 2 magnesium or manganese ions per subunit.</text>
</comment>
<evidence type="ECO:0000256" key="12">
    <source>
        <dbReference type="ARBA" id="ARBA00022842"/>
    </source>
</evidence>
<dbReference type="Pfam" id="PF01820">
    <property type="entry name" value="Dala_Dala_lig_N"/>
    <property type="match status" value="1"/>
</dbReference>
<evidence type="ECO:0000256" key="10">
    <source>
        <dbReference type="ARBA" id="ARBA00022741"/>
    </source>
</evidence>
<evidence type="ECO:0000256" key="17">
    <source>
        <dbReference type="ARBA" id="ARBA00047614"/>
    </source>
</evidence>
<comment type="catalytic activity">
    <reaction evidence="17 22">
        <text>2 D-alanine + ATP = D-alanyl-D-alanine + ADP + phosphate + H(+)</text>
        <dbReference type="Rhea" id="RHEA:11224"/>
        <dbReference type="ChEBI" id="CHEBI:15378"/>
        <dbReference type="ChEBI" id="CHEBI:30616"/>
        <dbReference type="ChEBI" id="CHEBI:43474"/>
        <dbReference type="ChEBI" id="CHEBI:57416"/>
        <dbReference type="ChEBI" id="CHEBI:57822"/>
        <dbReference type="ChEBI" id="CHEBI:456216"/>
        <dbReference type="EC" id="6.3.2.4"/>
    </reaction>
</comment>
<feature type="binding site" evidence="25">
    <location>
        <position position="315"/>
    </location>
    <ligand>
        <name>Mg(2+)</name>
        <dbReference type="ChEBI" id="CHEBI:18420"/>
        <label>1</label>
    </ligand>
</feature>
<evidence type="ECO:0000256" key="18">
    <source>
        <dbReference type="ARBA" id="ARBA00060592"/>
    </source>
</evidence>
<dbReference type="InterPro" id="IPR000291">
    <property type="entry name" value="D-Ala_lig_Van_CS"/>
</dbReference>